<reference evidence="1" key="1">
    <citation type="submission" date="2021-06" db="EMBL/GenBank/DDBJ databases">
        <title>Comparative genomics, transcriptomics and evolutionary studies reveal genomic signatures of adaptation to plant cell wall in hemibiotrophic fungi.</title>
        <authorList>
            <consortium name="DOE Joint Genome Institute"/>
            <person name="Baroncelli R."/>
            <person name="Diaz J.F."/>
            <person name="Benocci T."/>
            <person name="Peng M."/>
            <person name="Battaglia E."/>
            <person name="Haridas S."/>
            <person name="Andreopoulos W."/>
            <person name="Labutti K."/>
            <person name="Pangilinan J."/>
            <person name="Floch G.L."/>
            <person name="Makela M.R."/>
            <person name="Henrissat B."/>
            <person name="Grigoriev I.V."/>
            <person name="Crouch J.A."/>
            <person name="De Vries R.P."/>
            <person name="Sukno S.A."/>
            <person name="Thon M.R."/>
        </authorList>
    </citation>
    <scope>NUCLEOTIDE SEQUENCE</scope>
    <source>
        <strain evidence="1">MAFF235873</strain>
    </source>
</reference>
<sequence>MFGALKTTRGILERGLDGTISEPLRSEHSTPYLFYLISLLNVHESGPGDLQFFELCADHGLDDVLDHTETILVLLRNGVSFSAFHAFLKRNGFCYDSLPIETRLQHLRELSESDRSWNPDEVKQIIPEIFELTAEIIELSLDEGCALIHSVALLFSRRLTTWISPLGGDQRLEEEKKQWSKLIGSCIRQDPASLHRLESVCSRNNGYSEASPFSFILWSFFGTKHYSYLSLDSERHVMPPMQLLLESALTAWITTLSNCGIDLLSYGRQEKRLYDEGSTRYRRQFIPWDYSSVTSRLLLIGFTYGSRPEQWKLWWTWEYEDYAGEFWDLVESQRFKMPGSWVDEPWDCDDFVLEERRRQDIWEMEQNTPLIWSEYRKIRPPS</sequence>
<keyword evidence="2" id="KW-1185">Reference proteome</keyword>
<dbReference type="EMBL" id="MU842987">
    <property type="protein sequence ID" value="KAK2023773.1"/>
    <property type="molecule type" value="Genomic_DNA"/>
</dbReference>
<dbReference type="AlphaFoldDB" id="A0AAD9LZJ4"/>
<dbReference type="Proteomes" id="UP001232148">
    <property type="component" value="Unassembled WGS sequence"/>
</dbReference>
<protein>
    <submittedName>
        <fullName evidence="1">Uncharacterized protein</fullName>
    </submittedName>
</protein>
<evidence type="ECO:0000313" key="2">
    <source>
        <dbReference type="Proteomes" id="UP001232148"/>
    </source>
</evidence>
<gene>
    <name evidence="1" type="ORF">LX32DRAFT_130689</name>
</gene>
<name>A0AAD9LZJ4_9PEZI</name>
<organism evidence="1 2">
    <name type="scientific">Colletotrichum zoysiae</name>
    <dbReference type="NCBI Taxonomy" id="1216348"/>
    <lineage>
        <taxon>Eukaryota</taxon>
        <taxon>Fungi</taxon>
        <taxon>Dikarya</taxon>
        <taxon>Ascomycota</taxon>
        <taxon>Pezizomycotina</taxon>
        <taxon>Sordariomycetes</taxon>
        <taxon>Hypocreomycetidae</taxon>
        <taxon>Glomerellales</taxon>
        <taxon>Glomerellaceae</taxon>
        <taxon>Colletotrichum</taxon>
        <taxon>Colletotrichum graminicola species complex</taxon>
    </lineage>
</organism>
<proteinExistence type="predicted"/>
<comment type="caution">
    <text evidence="1">The sequence shown here is derived from an EMBL/GenBank/DDBJ whole genome shotgun (WGS) entry which is preliminary data.</text>
</comment>
<accession>A0AAD9LZJ4</accession>
<evidence type="ECO:0000313" key="1">
    <source>
        <dbReference type="EMBL" id="KAK2023773.1"/>
    </source>
</evidence>